<keyword evidence="2" id="KW-0732">Signal</keyword>
<keyword evidence="3" id="KW-1185">Reference proteome</keyword>
<evidence type="ECO:0000256" key="2">
    <source>
        <dbReference type="SAM" id="SignalP"/>
    </source>
</evidence>
<keyword evidence="1" id="KW-1133">Transmembrane helix</keyword>
<keyword evidence="1" id="KW-0472">Membrane</keyword>
<accession>A0A1I7WG17</accession>
<evidence type="ECO:0000256" key="1">
    <source>
        <dbReference type="SAM" id="Phobius"/>
    </source>
</evidence>
<keyword evidence="1" id="KW-0812">Transmembrane</keyword>
<dbReference type="AlphaFoldDB" id="A0A1I7WG17"/>
<sequence>MTLLVYLFIYLQLLKSSENIVSTCLIKKHYENTLILLSSIAYLFIWNQVVVIFDLLQDKRSSYSALDYNASYSNYFYNYC</sequence>
<feature type="transmembrane region" description="Helical" evidence="1">
    <location>
        <begin position="35"/>
        <end position="56"/>
    </location>
</feature>
<evidence type="ECO:0000313" key="4">
    <source>
        <dbReference type="WBParaSite" id="Hba_03897"/>
    </source>
</evidence>
<feature type="signal peptide" evidence="2">
    <location>
        <begin position="1"/>
        <end position="16"/>
    </location>
</feature>
<organism evidence="3 4">
    <name type="scientific">Heterorhabditis bacteriophora</name>
    <name type="common">Entomopathogenic nematode worm</name>
    <dbReference type="NCBI Taxonomy" id="37862"/>
    <lineage>
        <taxon>Eukaryota</taxon>
        <taxon>Metazoa</taxon>
        <taxon>Ecdysozoa</taxon>
        <taxon>Nematoda</taxon>
        <taxon>Chromadorea</taxon>
        <taxon>Rhabditida</taxon>
        <taxon>Rhabditina</taxon>
        <taxon>Rhabditomorpha</taxon>
        <taxon>Strongyloidea</taxon>
        <taxon>Heterorhabditidae</taxon>
        <taxon>Heterorhabditis</taxon>
    </lineage>
</organism>
<feature type="chain" id="PRO_5009310615" evidence="2">
    <location>
        <begin position="17"/>
        <end position="80"/>
    </location>
</feature>
<dbReference type="WBParaSite" id="Hba_03897">
    <property type="protein sequence ID" value="Hba_03897"/>
    <property type="gene ID" value="Hba_03897"/>
</dbReference>
<proteinExistence type="predicted"/>
<protein>
    <submittedName>
        <fullName evidence="4">G_PROTEIN_RECEP_F1_2 domain-containing protein</fullName>
    </submittedName>
</protein>
<reference evidence="4" key="1">
    <citation type="submission" date="2016-11" db="UniProtKB">
        <authorList>
            <consortium name="WormBaseParasite"/>
        </authorList>
    </citation>
    <scope>IDENTIFICATION</scope>
</reference>
<name>A0A1I7WG17_HETBA</name>
<dbReference type="Proteomes" id="UP000095283">
    <property type="component" value="Unplaced"/>
</dbReference>
<evidence type="ECO:0000313" key="3">
    <source>
        <dbReference type="Proteomes" id="UP000095283"/>
    </source>
</evidence>